<dbReference type="InterPro" id="IPR009723">
    <property type="entry name" value="Pop1_N"/>
</dbReference>
<dbReference type="Proteomes" id="UP001204833">
    <property type="component" value="Unassembled WGS sequence"/>
</dbReference>
<evidence type="ECO:0000313" key="8">
    <source>
        <dbReference type="Proteomes" id="UP001204833"/>
    </source>
</evidence>
<organism evidence="7 8">
    <name type="scientific">Candida theae</name>
    <dbReference type="NCBI Taxonomy" id="1198502"/>
    <lineage>
        <taxon>Eukaryota</taxon>
        <taxon>Fungi</taxon>
        <taxon>Dikarya</taxon>
        <taxon>Ascomycota</taxon>
        <taxon>Saccharomycotina</taxon>
        <taxon>Pichiomycetes</taxon>
        <taxon>Debaryomycetaceae</taxon>
        <taxon>Candida/Lodderomyces clade</taxon>
        <taxon>Candida</taxon>
    </lineage>
</organism>
<evidence type="ECO:0000256" key="1">
    <source>
        <dbReference type="ARBA" id="ARBA00004123"/>
    </source>
</evidence>
<feature type="region of interest" description="Disordered" evidence="4">
    <location>
        <begin position="1"/>
        <end position="20"/>
    </location>
</feature>
<feature type="region of interest" description="Disordered" evidence="4">
    <location>
        <begin position="175"/>
        <end position="199"/>
    </location>
</feature>
<gene>
    <name evidence="7" type="ORF">KGF57_005268</name>
</gene>
<name>A0AAD5B9L1_9ASCO</name>
<proteinExistence type="predicted"/>
<feature type="domain" description="Pop1 N-terminal" evidence="5">
    <location>
        <begin position="47"/>
        <end position="264"/>
    </location>
</feature>
<dbReference type="PANTHER" id="PTHR22731">
    <property type="entry name" value="RIBONUCLEASES P/MRP PROTEIN SUBUNIT POP1"/>
    <property type="match status" value="1"/>
</dbReference>
<evidence type="ECO:0000256" key="3">
    <source>
        <dbReference type="ARBA" id="ARBA00023242"/>
    </source>
</evidence>
<dbReference type="RefSeq" id="XP_051606380.1">
    <property type="nucleotide sequence ID" value="XM_051754867.1"/>
</dbReference>
<keyword evidence="3" id="KW-0539">Nucleus</keyword>
<dbReference type="GO" id="GO:0000172">
    <property type="term" value="C:ribonuclease MRP complex"/>
    <property type="evidence" value="ECO:0007669"/>
    <property type="project" value="InterPro"/>
</dbReference>
<dbReference type="PANTHER" id="PTHR22731:SF3">
    <property type="entry name" value="RIBONUCLEASES P_MRP PROTEIN SUBUNIT POP1"/>
    <property type="match status" value="1"/>
</dbReference>
<protein>
    <submittedName>
        <fullName evidence="7">POP1</fullName>
    </submittedName>
</protein>
<accession>A0AAD5B9L1</accession>
<sequence>MSNNQRTPGKSQLNKKKTRLYNSRNIKAQITDLSYDKSDTKLNVPEFLESRKYEINALESSQLKSKQALNSRCFQDLPRSMRRRAASHHISRIPKRLRAKALREMKGANGPPRKVAKGRRLYKLLHTQKLLKVASKLKKERHTPDDILKKLNVRALHKEVSKELDKKWRPSERRLNNDVGSFDHSTENSIAKPPPRSIKYGSRQQKFSWIPTHIWHAKRFKMSKQFDFQVPYTPTQKCFKLMNRQNRHKAVCFDTSYRGCLILTMKPNTNITYYLHELLGIGPVPIPLAILNGKKSCTGLIHDKSAPIGYGTIYVAPESNQIFLQVLTDNYEKFVGTFSEYGHSQVTDVFDCRYSIGSIDLSGPSSLEYLSKVLHLRNASDKLKSVWASLSSHSDSSLIPIGTTLTLECYDPRLWNKPTKFPTKSEQDIYDTVIQLNNESFVEPSTIKSLFSAEGRYKSYENQLSIKDLGKIKSHGTPFEKVSHSKIPLLLTKTALQRWSLLCPWFWTLPIWTQLVKIPEIKAGGLRQLHQFNFESHEFTYPYDYPWADEGQKYNCIVGELSRETDAKKPKKVMSLQKAENRFSTVYDAYTCDWHTLRCAMYAKQSPGLGLIEDTARSSVHSELPGDSFTVKLAQLVSANRDQNKYKSVVLFQRGLTSKSIIMENVTDSQGVFKVNLPVTKIVLKVLREGVIENNARIYDKNVCKDIHVVGFVTTGGLNLNEGKFTGIGAVFVTPYMEKNPNASVYVRNPGKESMYACKYQLIDP</sequence>
<dbReference type="Pfam" id="PF06978">
    <property type="entry name" value="POP1_N"/>
    <property type="match status" value="1"/>
</dbReference>
<comment type="caution">
    <text evidence="7">The sequence shown here is derived from an EMBL/GenBank/DDBJ whole genome shotgun (WGS) entry which is preliminary data.</text>
</comment>
<evidence type="ECO:0000256" key="2">
    <source>
        <dbReference type="ARBA" id="ARBA00022694"/>
    </source>
</evidence>
<evidence type="ECO:0000259" key="5">
    <source>
        <dbReference type="Pfam" id="PF06978"/>
    </source>
</evidence>
<feature type="domain" description="POPLD" evidence="6">
    <location>
        <begin position="498"/>
        <end position="594"/>
    </location>
</feature>
<dbReference type="Pfam" id="PF08170">
    <property type="entry name" value="POPLD"/>
    <property type="match status" value="1"/>
</dbReference>
<dbReference type="GeneID" id="76153312"/>
<evidence type="ECO:0000259" key="6">
    <source>
        <dbReference type="Pfam" id="PF08170"/>
    </source>
</evidence>
<dbReference type="EMBL" id="JAIHNG010000177">
    <property type="protein sequence ID" value="KAI5948870.1"/>
    <property type="molecule type" value="Genomic_DNA"/>
</dbReference>
<feature type="compositionally biased region" description="Polar residues" evidence="4">
    <location>
        <begin position="1"/>
        <end position="12"/>
    </location>
</feature>
<dbReference type="InterPro" id="IPR039182">
    <property type="entry name" value="Pop1"/>
</dbReference>
<reference evidence="7 8" key="1">
    <citation type="journal article" date="2022" name="DNA Res.">
        <title>Genome analysis of five recently described species of the CUG-Ser clade uncovers Candida theae as a new hybrid lineage with pathogenic potential in the Candida parapsilosis species complex.</title>
        <authorList>
            <person name="Mixao V."/>
            <person name="Del Olmo V."/>
            <person name="Hegedusova E."/>
            <person name="Saus E."/>
            <person name="Pryszcz L."/>
            <person name="Cillingova A."/>
            <person name="Nosek J."/>
            <person name="Gabaldon T."/>
        </authorList>
    </citation>
    <scope>NUCLEOTIDE SEQUENCE [LARGE SCALE GENOMIC DNA]</scope>
    <source>
        <strain evidence="7 8">CBS 12239</strain>
    </source>
</reference>
<dbReference type="AlphaFoldDB" id="A0AAD5B9L1"/>
<keyword evidence="8" id="KW-1185">Reference proteome</keyword>
<evidence type="ECO:0000313" key="7">
    <source>
        <dbReference type="EMBL" id="KAI5948870.1"/>
    </source>
</evidence>
<dbReference type="GO" id="GO:0005655">
    <property type="term" value="C:nucleolar ribonuclease P complex"/>
    <property type="evidence" value="ECO:0007669"/>
    <property type="project" value="InterPro"/>
</dbReference>
<evidence type="ECO:0000256" key="4">
    <source>
        <dbReference type="SAM" id="MobiDB-lite"/>
    </source>
</evidence>
<dbReference type="GO" id="GO:0001682">
    <property type="term" value="P:tRNA 5'-leader removal"/>
    <property type="evidence" value="ECO:0007669"/>
    <property type="project" value="InterPro"/>
</dbReference>
<dbReference type="InterPro" id="IPR012590">
    <property type="entry name" value="POPLD_dom"/>
</dbReference>
<comment type="subcellular location">
    <subcellularLocation>
        <location evidence="1">Nucleus</location>
    </subcellularLocation>
</comment>
<keyword evidence="2" id="KW-0819">tRNA processing</keyword>